<dbReference type="PANTHER" id="PTHR15526:SF5">
    <property type="entry name" value="MUSKELIN"/>
    <property type="match status" value="1"/>
</dbReference>
<evidence type="ECO:0000313" key="5">
    <source>
        <dbReference type="Proteomes" id="UP001497623"/>
    </source>
</evidence>
<evidence type="ECO:0000259" key="3">
    <source>
        <dbReference type="Pfam" id="PF06588"/>
    </source>
</evidence>
<dbReference type="InterPro" id="IPR010565">
    <property type="entry name" value="Muskelin_N"/>
</dbReference>
<organism evidence="4 5">
    <name type="scientific">Meganyctiphanes norvegica</name>
    <name type="common">Northern krill</name>
    <name type="synonym">Thysanopoda norvegica</name>
    <dbReference type="NCBI Taxonomy" id="48144"/>
    <lineage>
        <taxon>Eukaryota</taxon>
        <taxon>Metazoa</taxon>
        <taxon>Ecdysozoa</taxon>
        <taxon>Arthropoda</taxon>
        <taxon>Crustacea</taxon>
        <taxon>Multicrustacea</taxon>
        <taxon>Malacostraca</taxon>
        <taxon>Eumalacostraca</taxon>
        <taxon>Eucarida</taxon>
        <taxon>Euphausiacea</taxon>
        <taxon>Euphausiidae</taxon>
        <taxon>Meganyctiphanes</taxon>
    </lineage>
</organism>
<keyword evidence="2" id="KW-0677">Repeat</keyword>
<accession>A0AAV2RQ37</accession>
<dbReference type="Proteomes" id="UP001497623">
    <property type="component" value="Unassembled WGS sequence"/>
</dbReference>
<dbReference type="GO" id="GO:0005737">
    <property type="term" value="C:cytoplasm"/>
    <property type="evidence" value="ECO:0007669"/>
    <property type="project" value="TreeGrafter"/>
</dbReference>
<dbReference type="PANTHER" id="PTHR15526">
    <property type="entry name" value="MUSKELIN"/>
    <property type="match status" value="1"/>
</dbReference>
<evidence type="ECO:0000256" key="2">
    <source>
        <dbReference type="ARBA" id="ARBA00022737"/>
    </source>
</evidence>
<keyword evidence="1" id="KW-0880">Kelch repeat</keyword>
<sequence length="328" mass="37830">ITTMAEAEISADQSVLKYSIHKFSTFSANYVPENIQEDKPSDQSSRWSSDSNNPPQFLILKLERPAILKTISFGKYEKTHVCNIKKFRVYGGLSDENMILLLESGLKNDTVTESFILKHTVAGHEFPVRFVKVVPLQSWGSTFNFSIWHVSLRGCDDSAMVQKCLNWYTTYREREAIRLCLKHFRQHNYMEAFHSLEDRTKVSLEAPLLTRMHQLLVREGNFDACEKLIAEAADDGMFQQFISQQEYKPQWSPINPAASVPSSLPQRPGMRGGHQMCIDTNTQICFFLYHGWTRMEFLTQFWRYEASPRFFSVITRRTSGNGFPVPQG</sequence>
<protein>
    <recommendedName>
        <fullName evidence="3">Muskelin N-terminal domain-containing protein</fullName>
    </recommendedName>
</protein>
<dbReference type="InterPro" id="IPR008979">
    <property type="entry name" value="Galactose-bd-like_sf"/>
</dbReference>
<comment type="caution">
    <text evidence="4">The sequence shown here is derived from an EMBL/GenBank/DDBJ whole genome shotgun (WGS) entry which is preliminary data.</text>
</comment>
<feature type="non-terminal residue" evidence="4">
    <location>
        <position position="1"/>
    </location>
</feature>
<feature type="non-terminal residue" evidence="4">
    <location>
        <position position="328"/>
    </location>
</feature>
<keyword evidence="5" id="KW-1185">Reference proteome</keyword>
<gene>
    <name evidence="4" type="ORF">MNOR_LOCUS26729</name>
</gene>
<evidence type="ECO:0000313" key="4">
    <source>
        <dbReference type="EMBL" id="CAL4131290.1"/>
    </source>
</evidence>
<dbReference type="Pfam" id="PF06588">
    <property type="entry name" value="Muskelin_N"/>
    <property type="match status" value="1"/>
</dbReference>
<dbReference type="Gene3D" id="2.60.120.260">
    <property type="entry name" value="Galactose-binding domain-like"/>
    <property type="match status" value="1"/>
</dbReference>
<dbReference type="SUPFAM" id="SSF49785">
    <property type="entry name" value="Galactose-binding domain-like"/>
    <property type="match status" value="1"/>
</dbReference>
<name>A0AAV2RQ37_MEGNR</name>
<proteinExistence type="predicted"/>
<evidence type="ECO:0000256" key="1">
    <source>
        <dbReference type="ARBA" id="ARBA00022441"/>
    </source>
</evidence>
<feature type="domain" description="Muskelin N-terminal" evidence="3">
    <location>
        <begin position="14"/>
        <end position="206"/>
    </location>
</feature>
<reference evidence="4 5" key="1">
    <citation type="submission" date="2024-05" db="EMBL/GenBank/DDBJ databases">
        <authorList>
            <person name="Wallberg A."/>
        </authorList>
    </citation>
    <scope>NUCLEOTIDE SEQUENCE [LARGE SCALE GENOMIC DNA]</scope>
</reference>
<dbReference type="PROSITE" id="PS50896">
    <property type="entry name" value="LISH"/>
    <property type="match status" value="1"/>
</dbReference>
<dbReference type="InterPro" id="IPR052456">
    <property type="entry name" value="CTLH_complex_component"/>
</dbReference>
<dbReference type="InterPro" id="IPR006594">
    <property type="entry name" value="LisH"/>
</dbReference>
<dbReference type="AlphaFoldDB" id="A0AAV2RQ37"/>
<dbReference type="EMBL" id="CAXKWB010027086">
    <property type="protein sequence ID" value="CAL4131290.1"/>
    <property type="molecule type" value="Genomic_DNA"/>
</dbReference>